<gene>
    <name evidence="1" type="ORF">FEV53_13590</name>
</gene>
<dbReference type="InterPro" id="IPR008727">
    <property type="entry name" value="PAAR_motif"/>
</dbReference>
<comment type="caution">
    <text evidence="1">The sequence shown here is derived from an EMBL/GenBank/DDBJ whole genome shotgun (WGS) entry which is preliminary data.</text>
</comment>
<dbReference type="Pfam" id="PF05488">
    <property type="entry name" value="PAAR_motif"/>
    <property type="match status" value="1"/>
</dbReference>
<dbReference type="Proteomes" id="UP000318590">
    <property type="component" value="Unassembled WGS sequence"/>
</dbReference>
<organism evidence="1 2">
    <name type="scientific">Palleronia caenipelagi</name>
    <dbReference type="NCBI Taxonomy" id="2489174"/>
    <lineage>
        <taxon>Bacteria</taxon>
        <taxon>Pseudomonadati</taxon>
        <taxon>Pseudomonadota</taxon>
        <taxon>Alphaproteobacteria</taxon>
        <taxon>Rhodobacterales</taxon>
        <taxon>Roseobacteraceae</taxon>
        <taxon>Palleronia</taxon>
    </lineage>
</organism>
<keyword evidence="2" id="KW-1185">Reference proteome</keyword>
<name>A0A547PSD8_9RHOB</name>
<dbReference type="OrthoDB" id="9807902at2"/>
<protein>
    <submittedName>
        <fullName evidence="1">PaaR repeat-containing protein</fullName>
    </submittedName>
</protein>
<sequence length="97" mass="9519">MAAVTRKGDLCTGHGCWPGRPSSGGSGDVFANAKALHRQDDAWAAHTCPDIPETHAGVLASGSATVFANGRPVGRVGDPVSCGSAVASGSADVFAGG</sequence>
<proteinExistence type="predicted"/>
<evidence type="ECO:0000313" key="2">
    <source>
        <dbReference type="Proteomes" id="UP000318590"/>
    </source>
</evidence>
<dbReference type="EMBL" id="VFSV01000026">
    <property type="protein sequence ID" value="TRD16964.1"/>
    <property type="molecule type" value="Genomic_DNA"/>
</dbReference>
<dbReference type="AlphaFoldDB" id="A0A547PSD8"/>
<reference evidence="1 2" key="1">
    <citation type="submission" date="2019-06" db="EMBL/GenBank/DDBJ databases">
        <title>Paenimaribius caenipelagi gen. nov., sp. nov., isolated from a tidal flat.</title>
        <authorList>
            <person name="Yoon J.-H."/>
        </authorList>
    </citation>
    <scope>NUCLEOTIDE SEQUENCE [LARGE SCALE GENOMIC DNA]</scope>
    <source>
        <strain evidence="1 2">JBTF-M29</strain>
    </source>
</reference>
<dbReference type="Gene3D" id="2.60.200.60">
    <property type="match status" value="1"/>
</dbReference>
<evidence type="ECO:0000313" key="1">
    <source>
        <dbReference type="EMBL" id="TRD16964.1"/>
    </source>
</evidence>
<dbReference type="RefSeq" id="WP_142835366.1">
    <property type="nucleotide sequence ID" value="NZ_VFSV01000026.1"/>
</dbReference>
<dbReference type="CDD" id="cd14737">
    <property type="entry name" value="PAAR_1"/>
    <property type="match status" value="1"/>
</dbReference>
<accession>A0A547PSD8</accession>